<dbReference type="GeneTree" id="ENSGT00620000089226"/>
<evidence type="ECO:0000313" key="2">
    <source>
        <dbReference type="Proteomes" id="UP000005207"/>
    </source>
</evidence>
<dbReference type="AlphaFoldDB" id="A0A669DT40"/>
<dbReference type="Proteomes" id="UP000005207">
    <property type="component" value="Linkage group LG12"/>
</dbReference>
<reference evidence="1" key="2">
    <citation type="submission" date="2025-08" db="UniProtKB">
        <authorList>
            <consortium name="Ensembl"/>
        </authorList>
    </citation>
    <scope>IDENTIFICATION</scope>
</reference>
<evidence type="ECO:0000313" key="1">
    <source>
        <dbReference type="Ensembl" id="ENSONIP00000062593.1"/>
    </source>
</evidence>
<dbReference type="InParanoid" id="A0A669DT40"/>
<keyword evidence="2" id="KW-1185">Reference proteome</keyword>
<sequence length="112" mass="12098">MCQSEVLTSGSAHGTMGPVPTACTAAIRHHFFPSTPGTQGQDLAWSTVLSTVLSVHVLAGQMLKECVGAYVEQVTCPEIRDKGSRSFYSTFQTQGNLECFTEGQKEGHKQTF</sequence>
<accession>A0A669DT40</accession>
<reference evidence="2" key="1">
    <citation type="submission" date="2012-01" db="EMBL/GenBank/DDBJ databases">
        <title>The Genome Sequence of Oreochromis niloticus (Nile Tilapia).</title>
        <authorList>
            <consortium name="Broad Institute Genome Assembly Team"/>
            <consortium name="Broad Institute Sequencing Platform"/>
            <person name="Di Palma F."/>
            <person name="Johnson J."/>
            <person name="Lander E.S."/>
            <person name="Lindblad-Toh K."/>
        </authorList>
    </citation>
    <scope>NUCLEOTIDE SEQUENCE [LARGE SCALE GENOMIC DNA]</scope>
</reference>
<dbReference type="Ensembl" id="ENSONIT00000076800.1">
    <property type="protein sequence ID" value="ENSONIP00000062593.1"/>
    <property type="gene ID" value="ENSONIG00000029706.1"/>
</dbReference>
<organism evidence="1 2">
    <name type="scientific">Oreochromis niloticus</name>
    <name type="common">Nile tilapia</name>
    <name type="synonym">Tilapia nilotica</name>
    <dbReference type="NCBI Taxonomy" id="8128"/>
    <lineage>
        <taxon>Eukaryota</taxon>
        <taxon>Metazoa</taxon>
        <taxon>Chordata</taxon>
        <taxon>Craniata</taxon>
        <taxon>Vertebrata</taxon>
        <taxon>Euteleostomi</taxon>
        <taxon>Actinopterygii</taxon>
        <taxon>Neopterygii</taxon>
        <taxon>Teleostei</taxon>
        <taxon>Neoteleostei</taxon>
        <taxon>Acanthomorphata</taxon>
        <taxon>Ovalentaria</taxon>
        <taxon>Cichlomorphae</taxon>
        <taxon>Cichliformes</taxon>
        <taxon>Cichlidae</taxon>
        <taxon>African cichlids</taxon>
        <taxon>Pseudocrenilabrinae</taxon>
        <taxon>Oreochromini</taxon>
        <taxon>Oreochromis</taxon>
    </lineage>
</organism>
<name>A0A669DT40_ORENI</name>
<reference evidence="1" key="3">
    <citation type="submission" date="2025-09" db="UniProtKB">
        <authorList>
            <consortium name="Ensembl"/>
        </authorList>
    </citation>
    <scope>IDENTIFICATION</scope>
</reference>
<proteinExistence type="predicted"/>
<protein>
    <submittedName>
        <fullName evidence="1">Uncharacterized protein</fullName>
    </submittedName>
</protein>